<dbReference type="InterPro" id="IPR029063">
    <property type="entry name" value="SAM-dependent_MTases_sf"/>
</dbReference>
<dbReference type="GO" id="GO:0008757">
    <property type="term" value="F:S-adenosylmethionine-dependent methyltransferase activity"/>
    <property type="evidence" value="ECO:0007669"/>
    <property type="project" value="InterPro"/>
</dbReference>
<dbReference type="Proteomes" id="UP000195981">
    <property type="component" value="Unassembled WGS sequence"/>
</dbReference>
<dbReference type="OrthoDB" id="9795864at2"/>
<dbReference type="Gene3D" id="3.40.50.150">
    <property type="entry name" value="Vaccinia Virus protein VP39"/>
    <property type="match status" value="1"/>
</dbReference>
<accession>A0A1X6X5U5</accession>
<dbReference type="InterPro" id="IPR052939">
    <property type="entry name" value="23S_rRNA_MeTrnsfrase_RlmA"/>
</dbReference>
<organism evidence="2 3">
    <name type="scientific">Brachybacterium nesterenkovii</name>
    <dbReference type="NCBI Taxonomy" id="47847"/>
    <lineage>
        <taxon>Bacteria</taxon>
        <taxon>Bacillati</taxon>
        <taxon>Actinomycetota</taxon>
        <taxon>Actinomycetes</taxon>
        <taxon>Micrococcales</taxon>
        <taxon>Dermabacteraceae</taxon>
        <taxon>Brachybacterium</taxon>
    </lineage>
</organism>
<dbReference type="PANTHER" id="PTHR43460">
    <property type="entry name" value="METHYLTRANSFERASE"/>
    <property type="match status" value="1"/>
</dbReference>
<dbReference type="PANTHER" id="PTHR43460:SF1">
    <property type="entry name" value="METHYLTRANSFERASE TYPE 11 DOMAIN-CONTAINING PROTEIN"/>
    <property type="match status" value="1"/>
</dbReference>
<dbReference type="CDD" id="cd02440">
    <property type="entry name" value="AdoMet_MTases"/>
    <property type="match status" value="1"/>
</dbReference>
<dbReference type="AlphaFoldDB" id="A0A1X6X5U5"/>
<feature type="domain" description="Methyltransferase type 11" evidence="1">
    <location>
        <begin position="54"/>
        <end position="144"/>
    </location>
</feature>
<dbReference type="EMBL" id="FWFG01000099">
    <property type="protein sequence ID" value="SLM94446.1"/>
    <property type="molecule type" value="Genomic_DNA"/>
</dbReference>
<reference evidence="2 3" key="1">
    <citation type="submission" date="2017-02" db="EMBL/GenBank/DDBJ databases">
        <authorList>
            <person name="Peterson S.W."/>
        </authorList>
    </citation>
    <scope>NUCLEOTIDE SEQUENCE [LARGE SCALE GENOMIC DNA]</scope>
    <source>
        <strain evidence="2 3">CIP104813</strain>
    </source>
</reference>
<dbReference type="InterPro" id="IPR013216">
    <property type="entry name" value="Methyltransf_11"/>
</dbReference>
<evidence type="ECO:0000313" key="2">
    <source>
        <dbReference type="EMBL" id="SLM94446.1"/>
    </source>
</evidence>
<name>A0A1X6X5U5_9MICO</name>
<dbReference type="SUPFAM" id="SSF53335">
    <property type="entry name" value="S-adenosyl-L-methionine-dependent methyltransferases"/>
    <property type="match status" value="1"/>
</dbReference>
<evidence type="ECO:0000313" key="3">
    <source>
        <dbReference type="Proteomes" id="UP000195981"/>
    </source>
</evidence>
<evidence type="ECO:0000259" key="1">
    <source>
        <dbReference type="Pfam" id="PF08241"/>
    </source>
</evidence>
<sequence length="276" mass="30392">MAVDDEELQSWREILAEDPRGWAFDDLRGYAEDAAPWRFDTLARSLVQMSHDLLDIGTGGGEFLAALAEDLPEVTAATESQAQNLSLARERLEPLGVKVAEHDPRSPGAALPFASESFDLVLDRHAAFSSPEVARVLAPGGIFLTQQVGADDLAELIDLFGLQTPFPDSTPEHVERELTVAGLRIERSGAFRGRALFSDMPSLLRYLRRVPWTAPEDLSVDTHRDQLEDLAARIADGPLVLATSRFWIQARRPEAPEASVTDFSRLLDDLPTVPEV</sequence>
<gene>
    <name evidence="2" type="ORF">FM110_11340</name>
</gene>
<protein>
    <recommendedName>
        <fullName evidence="1">Methyltransferase type 11 domain-containing protein</fullName>
    </recommendedName>
</protein>
<proteinExistence type="predicted"/>
<keyword evidence="3" id="KW-1185">Reference proteome</keyword>
<dbReference type="Pfam" id="PF08241">
    <property type="entry name" value="Methyltransf_11"/>
    <property type="match status" value="1"/>
</dbReference>
<dbReference type="RefSeq" id="WP_159458069.1">
    <property type="nucleotide sequence ID" value="NZ_FWFG01000099.1"/>
</dbReference>